<accession>A0ABY6IW72</accession>
<evidence type="ECO:0000313" key="3">
    <source>
        <dbReference type="Proteomes" id="UP001162741"/>
    </source>
</evidence>
<keyword evidence="3" id="KW-1185">Reference proteome</keyword>
<sequence length="129" mass="14646">MKLFFALMLFAHIAVAQQVSYASRSSLLVRIFADTVYLGSATGFVVEVNQKAYFITNWHVVTNREYNGFNRPLMSSHVPDRLWIHFNRDTACGRRRLFTSSCESYSKITVYFPAVNSCTMMLADSVVAA</sequence>
<proteinExistence type="predicted"/>
<gene>
    <name evidence="2" type="ORF">MKQ68_15725</name>
</gene>
<dbReference type="InterPro" id="IPR009003">
    <property type="entry name" value="Peptidase_S1_PA"/>
</dbReference>
<organism evidence="2 3">
    <name type="scientific">Chitinophaga horti</name>
    <dbReference type="NCBI Taxonomy" id="2920382"/>
    <lineage>
        <taxon>Bacteria</taxon>
        <taxon>Pseudomonadati</taxon>
        <taxon>Bacteroidota</taxon>
        <taxon>Chitinophagia</taxon>
        <taxon>Chitinophagales</taxon>
        <taxon>Chitinophagaceae</taxon>
        <taxon>Chitinophaga</taxon>
    </lineage>
</organism>
<evidence type="ECO:0008006" key="4">
    <source>
        <dbReference type="Google" id="ProtNLM"/>
    </source>
</evidence>
<protein>
    <recommendedName>
        <fullName evidence="4">Serine protease</fullName>
    </recommendedName>
</protein>
<dbReference type="EMBL" id="CP107006">
    <property type="protein sequence ID" value="UYQ91540.1"/>
    <property type="molecule type" value="Genomic_DNA"/>
</dbReference>
<dbReference type="Proteomes" id="UP001162741">
    <property type="component" value="Chromosome"/>
</dbReference>
<name>A0ABY6IW72_9BACT</name>
<evidence type="ECO:0000256" key="1">
    <source>
        <dbReference type="SAM" id="SignalP"/>
    </source>
</evidence>
<evidence type="ECO:0000313" key="2">
    <source>
        <dbReference type="EMBL" id="UYQ91540.1"/>
    </source>
</evidence>
<keyword evidence="1" id="KW-0732">Signal</keyword>
<dbReference type="SUPFAM" id="SSF50494">
    <property type="entry name" value="Trypsin-like serine proteases"/>
    <property type="match status" value="1"/>
</dbReference>
<reference evidence="2" key="1">
    <citation type="submission" date="2022-10" db="EMBL/GenBank/DDBJ databases">
        <title>Chitinophaga sp. nov., isolated from soil.</title>
        <authorList>
            <person name="Jeon C.O."/>
        </authorList>
    </citation>
    <scope>NUCLEOTIDE SEQUENCE</scope>
    <source>
        <strain evidence="2">R8</strain>
    </source>
</reference>
<feature type="signal peptide" evidence="1">
    <location>
        <begin position="1"/>
        <end position="16"/>
    </location>
</feature>
<feature type="chain" id="PRO_5047076464" description="Serine protease" evidence="1">
    <location>
        <begin position="17"/>
        <end position="129"/>
    </location>
</feature>
<dbReference type="RefSeq" id="WP_244840380.1">
    <property type="nucleotide sequence ID" value="NZ_CP107006.1"/>
</dbReference>